<evidence type="ECO:0000256" key="10">
    <source>
        <dbReference type="ARBA" id="ARBA00023304"/>
    </source>
</evidence>
<dbReference type="EC" id="2.6.1.42" evidence="17"/>
<dbReference type="NCBIfam" id="NF009897">
    <property type="entry name" value="PRK13357.1"/>
    <property type="match status" value="1"/>
</dbReference>
<dbReference type="Pfam" id="PF01063">
    <property type="entry name" value="Aminotran_4"/>
    <property type="match status" value="1"/>
</dbReference>
<evidence type="ECO:0000313" key="19">
    <source>
        <dbReference type="EMBL" id="RKP51639.1"/>
    </source>
</evidence>
<dbReference type="UniPathway" id="UPA00049">
    <property type="reaction ID" value="UER00062"/>
</dbReference>
<dbReference type="Gene3D" id="3.30.470.10">
    <property type="match status" value="1"/>
</dbReference>
<evidence type="ECO:0000256" key="8">
    <source>
        <dbReference type="ARBA" id="ARBA00022679"/>
    </source>
</evidence>
<evidence type="ECO:0000313" key="20">
    <source>
        <dbReference type="Proteomes" id="UP000282076"/>
    </source>
</evidence>
<keyword evidence="7 17" id="KW-0028">Amino-acid biosynthesis</keyword>
<dbReference type="UniPathway" id="UPA00047">
    <property type="reaction ID" value="UER00058"/>
</dbReference>
<dbReference type="AlphaFoldDB" id="A0A494XU74"/>
<dbReference type="PROSITE" id="PS00770">
    <property type="entry name" value="AA_TRANSFER_CLASS_4"/>
    <property type="match status" value="1"/>
</dbReference>
<keyword evidence="20" id="KW-1185">Reference proteome</keyword>
<dbReference type="OrthoDB" id="9804984at2"/>
<reference evidence="19 20" key="1">
    <citation type="submission" date="2018-10" db="EMBL/GenBank/DDBJ databases">
        <title>Cohnella sp. M2MS4P-1, whole genome shotgun sequence.</title>
        <authorList>
            <person name="Tuo L."/>
        </authorList>
    </citation>
    <scope>NUCLEOTIDE SEQUENCE [LARGE SCALE GENOMIC DNA]</scope>
    <source>
        <strain evidence="19 20">M2MS4P-1</strain>
    </source>
</reference>
<accession>A0A494XU74</accession>
<keyword evidence="8 17" id="KW-0808">Transferase</keyword>
<keyword evidence="10 17" id="KW-0100">Branched-chain amino acid biosynthesis</keyword>
<evidence type="ECO:0000256" key="7">
    <source>
        <dbReference type="ARBA" id="ARBA00022605"/>
    </source>
</evidence>
<comment type="caution">
    <text evidence="19">The sequence shown here is derived from an EMBL/GenBank/DDBJ whole genome shotgun (WGS) entry which is preliminary data.</text>
</comment>
<dbReference type="GO" id="GO:0009099">
    <property type="term" value="P:L-valine biosynthetic process"/>
    <property type="evidence" value="ECO:0007669"/>
    <property type="project" value="UniProtKB-UniPathway"/>
</dbReference>
<evidence type="ECO:0000256" key="2">
    <source>
        <dbReference type="ARBA" id="ARBA00004824"/>
    </source>
</evidence>
<dbReference type="CDD" id="cd01557">
    <property type="entry name" value="BCAT_beta_family"/>
    <property type="match status" value="1"/>
</dbReference>
<dbReference type="InterPro" id="IPR018300">
    <property type="entry name" value="Aminotrans_IV_CS"/>
</dbReference>
<evidence type="ECO:0000256" key="3">
    <source>
        <dbReference type="ARBA" id="ARBA00004931"/>
    </source>
</evidence>
<sequence>MSITPSPSVHTFKVWITDKTDIINILIALLSFNYNRYRQGEDDRVGLNKITVELTTEPKKKPENSQLSFGKYFTDHMFIMDYDAGVGWHDPRIVPYQPISLDPAAKVFHYGQTVFEGMKAYRTPEGPVLLFRPYKNLQRLNRSNARLSIPSIDENLVMDALKQLIQVDKDWIPDEQGTSLYIRPFVISTQATLGVSPSEKYMFMIILSPVGSYYEEGINPVNIYVESEYVRAVTGGIGNAKTGGNYAAGLKAQQEATEKGYSQVLWLDGVHRKYIEEVGSMNVFFKVGDKVLTPALNGSILDGVTRDSVIRLLKHWNITVEERTISIDELVAAYREGTLEEAFGTGTAAVISPIGELNWQGDKLTLNGGNTGPLAARIYDFMTGLQRGLQEDPFGWIEKL</sequence>
<evidence type="ECO:0000256" key="14">
    <source>
        <dbReference type="PIRSR" id="PIRSR006468-1"/>
    </source>
</evidence>
<evidence type="ECO:0000256" key="17">
    <source>
        <dbReference type="RuleBase" id="RU004517"/>
    </source>
</evidence>
<dbReference type="SUPFAM" id="SSF56752">
    <property type="entry name" value="D-aminoacid aminotransferase-like PLP-dependent enzymes"/>
    <property type="match status" value="1"/>
</dbReference>
<dbReference type="InterPro" id="IPR043131">
    <property type="entry name" value="BCAT-like_N"/>
</dbReference>
<evidence type="ECO:0000256" key="13">
    <source>
        <dbReference type="ARBA" id="ARBA00049229"/>
    </source>
</evidence>
<comment type="cofactor">
    <cofactor evidence="1 16">
        <name>pyridoxal 5'-phosphate</name>
        <dbReference type="ChEBI" id="CHEBI:597326"/>
    </cofactor>
</comment>
<dbReference type="GO" id="GO:0009097">
    <property type="term" value="P:isoleucine biosynthetic process"/>
    <property type="evidence" value="ECO:0007669"/>
    <property type="project" value="UniProtKB-UniPathway"/>
</dbReference>
<comment type="pathway">
    <text evidence="2 18">Amino-acid biosynthesis; L-isoleucine biosynthesis; L-isoleucine from 2-oxobutanoate: step 4/4.</text>
</comment>
<evidence type="ECO:0000256" key="16">
    <source>
        <dbReference type="RuleBase" id="RU004516"/>
    </source>
</evidence>
<dbReference type="Gene3D" id="3.20.10.10">
    <property type="entry name" value="D-amino Acid Aminotransferase, subunit A, domain 2"/>
    <property type="match status" value="1"/>
</dbReference>
<protein>
    <recommendedName>
        <fullName evidence="17">Branched-chain-amino-acid aminotransferase</fullName>
        <ecNumber evidence="17">2.6.1.42</ecNumber>
    </recommendedName>
</protein>
<keyword evidence="6 17" id="KW-0032">Aminotransferase</keyword>
<feature type="modified residue" description="N6-(pyridoxal phosphate)lysine" evidence="14">
    <location>
        <position position="241"/>
    </location>
</feature>
<dbReference type="GO" id="GO:0052656">
    <property type="term" value="F:L-isoleucine-2-oxoglutarate transaminase activity"/>
    <property type="evidence" value="ECO:0007669"/>
    <property type="project" value="RHEA"/>
</dbReference>
<name>A0A494XU74_9BACL</name>
<comment type="catalytic activity">
    <reaction evidence="11 17">
        <text>L-valine + 2-oxoglutarate = 3-methyl-2-oxobutanoate + L-glutamate</text>
        <dbReference type="Rhea" id="RHEA:24813"/>
        <dbReference type="ChEBI" id="CHEBI:11851"/>
        <dbReference type="ChEBI" id="CHEBI:16810"/>
        <dbReference type="ChEBI" id="CHEBI:29985"/>
        <dbReference type="ChEBI" id="CHEBI:57762"/>
        <dbReference type="EC" id="2.6.1.42"/>
    </reaction>
</comment>
<keyword evidence="9 16" id="KW-0663">Pyridoxal phosphate</keyword>
<comment type="similarity">
    <text evidence="5 15">Belongs to the class-IV pyridoxal-phosphate-dependent aminotransferase family.</text>
</comment>
<dbReference type="InterPro" id="IPR001544">
    <property type="entry name" value="Aminotrans_IV"/>
</dbReference>
<dbReference type="InterPro" id="IPR043132">
    <property type="entry name" value="BCAT-like_C"/>
</dbReference>
<dbReference type="NCBIfam" id="TIGR01123">
    <property type="entry name" value="ilvE_II"/>
    <property type="match status" value="1"/>
</dbReference>
<evidence type="ECO:0000256" key="1">
    <source>
        <dbReference type="ARBA" id="ARBA00001933"/>
    </source>
</evidence>
<gene>
    <name evidence="19" type="ORF">D7Z26_17855</name>
</gene>
<evidence type="ECO:0000256" key="6">
    <source>
        <dbReference type="ARBA" id="ARBA00022576"/>
    </source>
</evidence>
<evidence type="ECO:0000256" key="9">
    <source>
        <dbReference type="ARBA" id="ARBA00022898"/>
    </source>
</evidence>
<dbReference type="GO" id="GO:0009098">
    <property type="term" value="P:L-leucine biosynthetic process"/>
    <property type="evidence" value="ECO:0007669"/>
    <property type="project" value="UniProtKB-UniPathway"/>
</dbReference>
<dbReference type="EMBL" id="RBZM01000007">
    <property type="protein sequence ID" value="RKP51639.1"/>
    <property type="molecule type" value="Genomic_DNA"/>
</dbReference>
<dbReference type="Proteomes" id="UP000282076">
    <property type="component" value="Unassembled WGS sequence"/>
</dbReference>
<evidence type="ECO:0000256" key="15">
    <source>
        <dbReference type="RuleBase" id="RU004106"/>
    </source>
</evidence>
<dbReference type="InterPro" id="IPR036038">
    <property type="entry name" value="Aminotransferase-like"/>
</dbReference>
<evidence type="ECO:0000256" key="11">
    <source>
        <dbReference type="ARBA" id="ARBA00048212"/>
    </source>
</evidence>
<comment type="catalytic activity">
    <reaction evidence="12 17">
        <text>L-isoleucine + 2-oxoglutarate = (S)-3-methyl-2-oxopentanoate + L-glutamate</text>
        <dbReference type="Rhea" id="RHEA:24801"/>
        <dbReference type="ChEBI" id="CHEBI:16810"/>
        <dbReference type="ChEBI" id="CHEBI:29985"/>
        <dbReference type="ChEBI" id="CHEBI:35146"/>
        <dbReference type="ChEBI" id="CHEBI:58045"/>
        <dbReference type="EC" id="2.6.1.42"/>
    </reaction>
</comment>
<comment type="pathway">
    <text evidence="4 18">Amino-acid biosynthesis; L-leucine biosynthesis; L-leucine from 3-methyl-2-oxobutanoate: step 4/4.</text>
</comment>
<evidence type="ECO:0000256" key="18">
    <source>
        <dbReference type="RuleBase" id="RU004519"/>
    </source>
</evidence>
<organism evidence="19 20">
    <name type="scientific">Cohnella endophytica</name>
    <dbReference type="NCBI Taxonomy" id="2419778"/>
    <lineage>
        <taxon>Bacteria</taxon>
        <taxon>Bacillati</taxon>
        <taxon>Bacillota</taxon>
        <taxon>Bacilli</taxon>
        <taxon>Bacillales</taxon>
        <taxon>Paenibacillaceae</taxon>
        <taxon>Cohnella</taxon>
    </lineage>
</organism>
<comment type="pathway">
    <text evidence="3 18">Amino-acid biosynthesis; L-valine biosynthesis; L-valine from pyruvate: step 4/4.</text>
</comment>
<dbReference type="GO" id="GO:0052655">
    <property type="term" value="F:L-valine-2-oxoglutarate transaminase activity"/>
    <property type="evidence" value="ECO:0007669"/>
    <property type="project" value="RHEA"/>
</dbReference>
<evidence type="ECO:0000256" key="12">
    <source>
        <dbReference type="ARBA" id="ARBA00048798"/>
    </source>
</evidence>
<dbReference type="PANTHER" id="PTHR11825">
    <property type="entry name" value="SUBGROUP IIII AMINOTRANSFERASE"/>
    <property type="match status" value="1"/>
</dbReference>
<dbReference type="UniPathway" id="UPA00048">
    <property type="reaction ID" value="UER00073"/>
</dbReference>
<dbReference type="GO" id="GO:0052654">
    <property type="term" value="F:L-leucine-2-oxoglutarate transaminase activity"/>
    <property type="evidence" value="ECO:0007669"/>
    <property type="project" value="RHEA"/>
</dbReference>
<dbReference type="InterPro" id="IPR005786">
    <property type="entry name" value="B_amino_transII"/>
</dbReference>
<dbReference type="PIRSF" id="PIRSF006468">
    <property type="entry name" value="BCAT1"/>
    <property type="match status" value="1"/>
</dbReference>
<comment type="catalytic activity">
    <reaction evidence="13 17">
        <text>L-leucine + 2-oxoglutarate = 4-methyl-2-oxopentanoate + L-glutamate</text>
        <dbReference type="Rhea" id="RHEA:18321"/>
        <dbReference type="ChEBI" id="CHEBI:16810"/>
        <dbReference type="ChEBI" id="CHEBI:17865"/>
        <dbReference type="ChEBI" id="CHEBI:29985"/>
        <dbReference type="ChEBI" id="CHEBI:57427"/>
        <dbReference type="EC" id="2.6.1.42"/>
    </reaction>
</comment>
<evidence type="ECO:0000256" key="5">
    <source>
        <dbReference type="ARBA" id="ARBA00009320"/>
    </source>
</evidence>
<evidence type="ECO:0000256" key="4">
    <source>
        <dbReference type="ARBA" id="ARBA00005072"/>
    </source>
</evidence>
<proteinExistence type="inferred from homology"/>
<dbReference type="InterPro" id="IPR033939">
    <property type="entry name" value="BCAT_family"/>
</dbReference>
<dbReference type="PANTHER" id="PTHR11825:SF44">
    <property type="entry name" value="BRANCHED-CHAIN-AMINO-ACID AMINOTRANSFERASE"/>
    <property type="match status" value="1"/>
</dbReference>